<dbReference type="PANTHER" id="PTHR12801">
    <property type="entry name" value="RNA EXONUCLEASE REXO1 / RECO3 FAMILY MEMBER-RELATED"/>
    <property type="match status" value="1"/>
</dbReference>
<protein>
    <recommendedName>
        <fullName evidence="7">Exonuclease domain-containing protein</fullName>
    </recommendedName>
</protein>
<comment type="similarity">
    <text evidence="2">Belongs to the REXO1/REXO3 family.</text>
</comment>
<dbReference type="GO" id="GO:0003676">
    <property type="term" value="F:nucleic acid binding"/>
    <property type="evidence" value="ECO:0007669"/>
    <property type="project" value="InterPro"/>
</dbReference>
<dbReference type="GO" id="GO:0005634">
    <property type="term" value="C:nucleus"/>
    <property type="evidence" value="ECO:0007669"/>
    <property type="project" value="UniProtKB-SubCell"/>
</dbReference>
<keyword evidence="4" id="KW-0378">Hydrolase</keyword>
<feature type="domain" description="Exonuclease" evidence="7">
    <location>
        <begin position="155"/>
        <end position="314"/>
    </location>
</feature>
<dbReference type="OrthoDB" id="10260134at2759"/>
<evidence type="ECO:0000256" key="5">
    <source>
        <dbReference type="ARBA" id="ARBA00022839"/>
    </source>
</evidence>
<dbReference type="PANTHER" id="PTHR12801:SF115">
    <property type="entry name" value="FI18136P1-RELATED"/>
    <property type="match status" value="1"/>
</dbReference>
<comment type="subcellular location">
    <subcellularLocation>
        <location evidence="1">Nucleus</location>
    </subcellularLocation>
</comment>
<dbReference type="EMBL" id="CADEPI010000128">
    <property type="protein sequence ID" value="CAB3376506.1"/>
    <property type="molecule type" value="Genomic_DNA"/>
</dbReference>
<dbReference type="GO" id="GO:0010629">
    <property type="term" value="P:negative regulation of gene expression"/>
    <property type="evidence" value="ECO:0007669"/>
    <property type="project" value="UniProtKB-ARBA"/>
</dbReference>
<accession>A0A8S1D357</accession>
<dbReference type="Pfam" id="PF00929">
    <property type="entry name" value="RNase_T"/>
    <property type="match status" value="1"/>
</dbReference>
<evidence type="ECO:0000256" key="2">
    <source>
        <dbReference type="ARBA" id="ARBA00006357"/>
    </source>
</evidence>
<comment type="caution">
    <text evidence="8">The sequence shown here is derived from an EMBL/GenBank/DDBJ whole genome shotgun (WGS) entry which is preliminary data.</text>
</comment>
<keyword evidence="9" id="KW-1185">Reference proteome</keyword>
<dbReference type="SUPFAM" id="SSF53098">
    <property type="entry name" value="Ribonuclease H-like"/>
    <property type="match status" value="1"/>
</dbReference>
<dbReference type="InterPro" id="IPR013520">
    <property type="entry name" value="Ribonucl_H"/>
</dbReference>
<gene>
    <name evidence="8" type="ORF">CLODIP_2_CD04026</name>
</gene>
<dbReference type="InterPro" id="IPR012337">
    <property type="entry name" value="RNaseH-like_sf"/>
</dbReference>
<dbReference type="SMART" id="SM00479">
    <property type="entry name" value="EXOIII"/>
    <property type="match status" value="1"/>
</dbReference>
<dbReference type="InterPro" id="IPR047021">
    <property type="entry name" value="REXO1/3/4-like"/>
</dbReference>
<keyword evidence="3" id="KW-0540">Nuclease</keyword>
<evidence type="ECO:0000313" key="8">
    <source>
        <dbReference type="EMBL" id="CAB3376506.1"/>
    </source>
</evidence>
<organism evidence="8 9">
    <name type="scientific">Cloeon dipterum</name>
    <dbReference type="NCBI Taxonomy" id="197152"/>
    <lineage>
        <taxon>Eukaryota</taxon>
        <taxon>Metazoa</taxon>
        <taxon>Ecdysozoa</taxon>
        <taxon>Arthropoda</taxon>
        <taxon>Hexapoda</taxon>
        <taxon>Insecta</taxon>
        <taxon>Pterygota</taxon>
        <taxon>Palaeoptera</taxon>
        <taxon>Ephemeroptera</taxon>
        <taxon>Pisciforma</taxon>
        <taxon>Baetidae</taxon>
        <taxon>Cloeon</taxon>
    </lineage>
</organism>
<keyword evidence="6" id="KW-0539">Nucleus</keyword>
<reference evidence="8 9" key="1">
    <citation type="submission" date="2020-04" db="EMBL/GenBank/DDBJ databases">
        <authorList>
            <person name="Alioto T."/>
            <person name="Alioto T."/>
            <person name="Gomez Garrido J."/>
        </authorList>
    </citation>
    <scope>NUCLEOTIDE SEQUENCE [LARGE SCALE GENOMIC DNA]</scope>
</reference>
<dbReference type="InterPro" id="IPR034922">
    <property type="entry name" value="REX1-like_exo"/>
</dbReference>
<evidence type="ECO:0000256" key="6">
    <source>
        <dbReference type="ARBA" id="ARBA00023242"/>
    </source>
</evidence>
<evidence type="ECO:0000313" key="9">
    <source>
        <dbReference type="Proteomes" id="UP000494165"/>
    </source>
</evidence>
<dbReference type="InterPro" id="IPR036397">
    <property type="entry name" value="RNaseH_sf"/>
</dbReference>
<dbReference type="Gene3D" id="3.30.420.10">
    <property type="entry name" value="Ribonuclease H-like superfamily/Ribonuclease H"/>
    <property type="match status" value="1"/>
</dbReference>
<dbReference type="Proteomes" id="UP000494165">
    <property type="component" value="Unassembled WGS sequence"/>
</dbReference>
<evidence type="ECO:0000256" key="4">
    <source>
        <dbReference type="ARBA" id="ARBA00022801"/>
    </source>
</evidence>
<sequence length="317" mass="36287">MFYQPNRFSNSSCGLSPNVCVPVSSPNGSLEDPICELYVRLQKYTMTKAKLDSHAYHNPMKNYNSNLGPLIDMRKRRQCERCQRTYTVHRNGSPREIDRRNSCFYHPGKIVMPFFFRYAYYTCCGMKVQPFATGCISQPFHGFVSTKQSVGSNPVALAIDCEMCITSNGSECTRVTVVNQFNVVVYESLVWPEEPIIDYVTKYSGITKEILLRGPTRTLRQVQDYLLSFIKSDTILIGHSLESDLRALKLHHDMLVDTSLVFPHKIPGKRRSLRELASTYLNRTIQNRENGHDSAEDSEACIQLMQYVLDNDRRNPG</sequence>
<evidence type="ECO:0000256" key="3">
    <source>
        <dbReference type="ARBA" id="ARBA00022722"/>
    </source>
</evidence>
<dbReference type="AlphaFoldDB" id="A0A8S1D357"/>
<name>A0A8S1D357_9INSE</name>
<proteinExistence type="inferred from homology"/>
<evidence type="ECO:0000256" key="1">
    <source>
        <dbReference type="ARBA" id="ARBA00004123"/>
    </source>
</evidence>
<keyword evidence="5" id="KW-0269">Exonuclease</keyword>
<evidence type="ECO:0000259" key="7">
    <source>
        <dbReference type="SMART" id="SM00479"/>
    </source>
</evidence>
<dbReference type="GO" id="GO:0004527">
    <property type="term" value="F:exonuclease activity"/>
    <property type="evidence" value="ECO:0007669"/>
    <property type="project" value="UniProtKB-KW"/>
</dbReference>
<dbReference type="CDD" id="cd06145">
    <property type="entry name" value="REX1_like"/>
    <property type="match status" value="1"/>
</dbReference>
<dbReference type="FunFam" id="3.30.420.10:FF:000031">
    <property type="entry name" value="RNA exonuclease 1"/>
    <property type="match status" value="1"/>
</dbReference>